<dbReference type="AlphaFoldDB" id="A0A832M4G9"/>
<dbReference type="PANTHER" id="PTHR47152:SF1">
    <property type="entry name" value="SLL1186 PROTEIN"/>
    <property type="match status" value="1"/>
</dbReference>
<protein>
    <recommendedName>
        <fullName evidence="1">Putative restriction endonuclease domain-containing protein</fullName>
    </recommendedName>
</protein>
<dbReference type="PANTHER" id="PTHR47152">
    <property type="entry name" value="SLR2084 PROTEIN-RELATED"/>
    <property type="match status" value="1"/>
</dbReference>
<dbReference type="InterPro" id="IPR008538">
    <property type="entry name" value="Uma2"/>
</dbReference>
<evidence type="ECO:0000313" key="2">
    <source>
        <dbReference type="EMBL" id="HGW94498.1"/>
    </source>
</evidence>
<proteinExistence type="predicted"/>
<dbReference type="Pfam" id="PF05685">
    <property type="entry name" value="Uma2"/>
    <property type="match status" value="1"/>
</dbReference>
<sequence length="129" mass="14598">MDVPEARGIEPDYCFYIDNWQTAVGKECIDWQADLPPDLVIEIDVTTYAAAEDYAPYRVPEMGLFKKSGLKIYSLQDNAYQEVASSRYFPDVDLVTLTEQVMQEASQQGTGATIRELPPKLCNLNLRLN</sequence>
<organism evidence="2">
    <name type="scientific">Oscillatoriales cyanobacterium SpSt-402</name>
    <dbReference type="NCBI Taxonomy" id="2282168"/>
    <lineage>
        <taxon>Bacteria</taxon>
        <taxon>Bacillati</taxon>
        <taxon>Cyanobacteriota</taxon>
        <taxon>Cyanophyceae</taxon>
        <taxon>Oscillatoriophycideae</taxon>
        <taxon>Oscillatoriales</taxon>
    </lineage>
</organism>
<feature type="domain" description="Putative restriction endonuclease" evidence="1">
    <location>
        <begin position="3"/>
        <end position="95"/>
    </location>
</feature>
<evidence type="ECO:0000259" key="1">
    <source>
        <dbReference type="Pfam" id="PF05685"/>
    </source>
</evidence>
<dbReference type="EMBL" id="DSRD01000593">
    <property type="protein sequence ID" value="HGW94498.1"/>
    <property type="molecule type" value="Genomic_DNA"/>
</dbReference>
<reference evidence="2" key="1">
    <citation type="journal article" date="2020" name="mSystems">
        <title>Genome- and Community-Level Interaction Insights into Carbon Utilization and Element Cycling Functions of Hydrothermarchaeota in Hydrothermal Sediment.</title>
        <authorList>
            <person name="Zhou Z."/>
            <person name="Liu Y."/>
            <person name="Xu W."/>
            <person name="Pan J."/>
            <person name="Luo Z.H."/>
            <person name="Li M."/>
        </authorList>
    </citation>
    <scope>NUCLEOTIDE SEQUENCE [LARGE SCALE GENOMIC DNA]</scope>
    <source>
        <strain evidence="2">SpSt-402</strain>
    </source>
</reference>
<gene>
    <name evidence="2" type="ORF">ENR47_09485</name>
</gene>
<accession>A0A832M4G9</accession>
<comment type="caution">
    <text evidence="2">The sequence shown here is derived from an EMBL/GenBank/DDBJ whole genome shotgun (WGS) entry which is preliminary data.</text>
</comment>
<name>A0A832M4G9_9CYAN</name>